<dbReference type="EMBL" id="BAABIW010000014">
    <property type="protein sequence ID" value="GAA5026557.1"/>
    <property type="molecule type" value="Genomic_DNA"/>
</dbReference>
<gene>
    <name evidence="3" type="ORF">GCM10023258_20420</name>
</gene>
<name>A0ABP9JD51_9MICO</name>
<feature type="signal peptide" evidence="1">
    <location>
        <begin position="1"/>
        <end position="34"/>
    </location>
</feature>
<evidence type="ECO:0000313" key="3">
    <source>
        <dbReference type="EMBL" id="GAA5026557.1"/>
    </source>
</evidence>
<dbReference type="Proteomes" id="UP001500427">
    <property type="component" value="Unassembled WGS sequence"/>
</dbReference>
<keyword evidence="1" id="KW-0732">Signal</keyword>
<organism evidence="3 4">
    <name type="scientific">Terrabacter aeriphilus</name>
    <dbReference type="NCBI Taxonomy" id="515662"/>
    <lineage>
        <taxon>Bacteria</taxon>
        <taxon>Bacillati</taxon>
        <taxon>Actinomycetota</taxon>
        <taxon>Actinomycetes</taxon>
        <taxon>Micrococcales</taxon>
        <taxon>Intrasporangiaceae</taxon>
        <taxon>Terrabacter</taxon>
    </lineage>
</organism>
<proteinExistence type="predicted"/>
<dbReference type="InterPro" id="IPR056303">
    <property type="entry name" value="AMIN-like"/>
</dbReference>
<keyword evidence="4" id="KW-1185">Reference proteome</keyword>
<feature type="chain" id="PRO_5045472647" description="AMIN-like domain-containing protein" evidence="1">
    <location>
        <begin position="35"/>
        <end position="186"/>
    </location>
</feature>
<evidence type="ECO:0000313" key="4">
    <source>
        <dbReference type="Proteomes" id="UP001500427"/>
    </source>
</evidence>
<evidence type="ECO:0000259" key="2">
    <source>
        <dbReference type="Pfam" id="PF24837"/>
    </source>
</evidence>
<feature type="domain" description="AMIN-like" evidence="2">
    <location>
        <begin position="63"/>
        <end position="184"/>
    </location>
</feature>
<dbReference type="RefSeq" id="WP_345507360.1">
    <property type="nucleotide sequence ID" value="NZ_BAABIW010000014.1"/>
</dbReference>
<comment type="caution">
    <text evidence="3">The sequence shown here is derived from an EMBL/GenBank/DDBJ whole genome shotgun (WGS) entry which is preliminary data.</text>
</comment>
<sequence>MFPTTRRRLAAVGIVAALAAPVALSLAPSAGASAARTAAAPYCGITWGSLPKATNPALLWTGTVTGARSGQHACYDRVVFDVARGSGRLGYSVRYVDQVTGPGSGLPVPVAGGARIQVTIGAPSRLAPSTTNYPGWRTFRQLKFVASFEGYTDYGLGVRARLPMRAFVLADADGGRRLVVDVAHRW</sequence>
<accession>A0ABP9JD51</accession>
<dbReference type="Pfam" id="PF24837">
    <property type="entry name" value="AMIN-like"/>
    <property type="match status" value="1"/>
</dbReference>
<dbReference type="InterPro" id="IPR006311">
    <property type="entry name" value="TAT_signal"/>
</dbReference>
<dbReference type="PROSITE" id="PS51318">
    <property type="entry name" value="TAT"/>
    <property type="match status" value="1"/>
</dbReference>
<evidence type="ECO:0000256" key="1">
    <source>
        <dbReference type="SAM" id="SignalP"/>
    </source>
</evidence>
<reference evidence="4" key="1">
    <citation type="journal article" date="2019" name="Int. J. Syst. Evol. Microbiol.">
        <title>The Global Catalogue of Microorganisms (GCM) 10K type strain sequencing project: providing services to taxonomists for standard genome sequencing and annotation.</title>
        <authorList>
            <consortium name="The Broad Institute Genomics Platform"/>
            <consortium name="The Broad Institute Genome Sequencing Center for Infectious Disease"/>
            <person name="Wu L."/>
            <person name="Ma J."/>
        </authorList>
    </citation>
    <scope>NUCLEOTIDE SEQUENCE [LARGE SCALE GENOMIC DNA]</scope>
    <source>
        <strain evidence="4">JCM 17687</strain>
    </source>
</reference>
<protein>
    <recommendedName>
        <fullName evidence="2">AMIN-like domain-containing protein</fullName>
    </recommendedName>
</protein>